<evidence type="ECO:0000313" key="3">
    <source>
        <dbReference type="Proteomes" id="UP000001933"/>
    </source>
</evidence>
<dbReference type="STRING" id="56780.SYN_02255"/>
<dbReference type="HOGENOM" id="CLU_3030781_0_0_7"/>
<evidence type="ECO:0000313" key="2">
    <source>
        <dbReference type="EMBL" id="ABC76469.1"/>
    </source>
</evidence>
<dbReference type="Proteomes" id="UP000001933">
    <property type="component" value="Chromosome"/>
</dbReference>
<keyword evidence="3" id="KW-1185">Reference proteome</keyword>
<reference evidence="2 3" key="1">
    <citation type="journal article" date="2007" name="Proc. Natl. Acad. Sci. U.S.A.">
        <title>The genome of Syntrophus aciditrophicus: life at the thermodynamic limit of microbial growth.</title>
        <authorList>
            <person name="McInerney M.J."/>
            <person name="Rohlin L."/>
            <person name="Mouttaki H."/>
            <person name="Kim U."/>
            <person name="Krupp R.S."/>
            <person name="Rios-Hernandez L."/>
            <person name="Sieber J."/>
            <person name="Struchtemeyer C.G."/>
            <person name="Bhattacharyya A."/>
            <person name="Campbell J.W."/>
            <person name="Gunsalus R.P."/>
        </authorList>
    </citation>
    <scope>NUCLEOTIDE SEQUENCE [LARGE SCALE GENOMIC DNA]</scope>
    <source>
        <strain evidence="2 3">SB</strain>
    </source>
</reference>
<name>Q2LQW1_SYNAS</name>
<dbReference type="EMBL" id="CP000252">
    <property type="protein sequence ID" value="ABC76469.1"/>
    <property type="molecule type" value="Genomic_DNA"/>
</dbReference>
<evidence type="ECO:0000256" key="1">
    <source>
        <dbReference type="SAM" id="MobiDB-lite"/>
    </source>
</evidence>
<accession>Q2LQW1</accession>
<proteinExistence type="predicted"/>
<dbReference type="KEGG" id="sat:SYN_02255"/>
<dbReference type="AlphaFoldDB" id="Q2LQW1"/>
<gene>
    <name evidence="2" type="ORF">SYN_02255</name>
</gene>
<feature type="compositionally biased region" description="Basic and acidic residues" evidence="1">
    <location>
        <begin position="1"/>
        <end position="12"/>
    </location>
</feature>
<feature type="region of interest" description="Disordered" evidence="1">
    <location>
        <begin position="1"/>
        <end position="29"/>
    </location>
</feature>
<protein>
    <submittedName>
        <fullName evidence="2">Hypothetical cytosolic protein</fullName>
    </submittedName>
</protein>
<organism evidence="2 3">
    <name type="scientific">Syntrophus aciditrophicus (strain SB)</name>
    <dbReference type="NCBI Taxonomy" id="56780"/>
    <lineage>
        <taxon>Bacteria</taxon>
        <taxon>Pseudomonadati</taxon>
        <taxon>Thermodesulfobacteriota</taxon>
        <taxon>Syntrophia</taxon>
        <taxon>Syntrophales</taxon>
        <taxon>Syntrophaceae</taxon>
        <taxon>Syntrophus</taxon>
    </lineage>
</organism>
<sequence length="55" mass="6189">MKKEKEVQRASKEGGSNTSPRMGGDNIENHKSIIFTNPDLYFKAALDFIQKGDFV</sequence>
<dbReference type="InParanoid" id="Q2LQW1"/>